<dbReference type="GO" id="GO:0003779">
    <property type="term" value="F:actin binding"/>
    <property type="evidence" value="ECO:0007669"/>
    <property type="project" value="UniProtKB-KW"/>
</dbReference>
<feature type="compositionally biased region" description="Low complexity" evidence="3">
    <location>
        <begin position="446"/>
        <end position="457"/>
    </location>
</feature>
<evidence type="ECO:0000313" key="5">
    <source>
        <dbReference type="Proteomes" id="UP001652582"/>
    </source>
</evidence>
<dbReference type="GO" id="GO:0034314">
    <property type="term" value="P:Arp2/3 complex-mediated actin nucleation"/>
    <property type="evidence" value="ECO:0007669"/>
    <property type="project" value="InterPro"/>
</dbReference>
<keyword evidence="5" id="KW-1185">Reference proteome</keyword>
<dbReference type="InterPro" id="IPR028290">
    <property type="entry name" value="WASH1"/>
</dbReference>
<dbReference type="Proteomes" id="UP001652582">
    <property type="component" value="Chromosome 11"/>
</dbReference>
<dbReference type="GeneID" id="112049539"/>
<gene>
    <name evidence="6 7" type="primary">LOC112049539</name>
</gene>
<accession>A0A6J1NJD8</accession>
<dbReference type="GO" id="GO:0055037">
    <property type="term" value="C:recycling endosome"/>
    <property type="evidence" value="ECO:0007669"/>
    <property type="project" value="TreeGrafter"/>
</dbReference>
<dbReference type="Pfam" id="PF11945">
    <property type="entry name" value="WASH_WAHD"/>
    <property type="match status" value="1"/>
</dbReference>
<evidence type="ECO:0000259" key="4">
    <source>
        <dbReference type="PROSITE" id="PS51082"/>
    </source>
</evidence>
<dbReference type="PANTHER" id="PTHR23331">
    <property type="entry name" value="CXYORF1"/>
    <property type="match status" value="1"/>
</dbReference>
<evidence type="ECO:0000256" key="3">
    <source>
        <dbReference type="SAM" id="MobiDB-lite"/>
    </source>
</evidence>
<comment type="similarity">
    <text evidence="1">Belongs to the WASH1 family.</text>
</comment>
<dbReference type="RefSeq" id="XP_023943240.2">
    <property type="nucleotide sequence ID" value="XM_024087472.2"/>
</dbReference>
<feature type="compositionally biased region" description="Pro residues" evidence="3">
    <location>
        <begin position="325"/>
        <end position="346"/>
    </location>
</feature>
<evidence type="ECO:0000256" key="2">
    <source>
        <dbReference type="ARBA" id="ARBA00023203"/>
    </source>
</evidence>
<reference evidence="6 7" key="1">
    <citation type="submission" date="2025-05" db="UniProtKB">
        <authorList>
            <consortium name="RefSeq"/>
        </authorList>
    </citation>
    <scope>IDENTIFICATION</scope>
</reference>
<dbReference type="GO" id="GO:0042147">
    <property type="term" value="P:retrograde transport, endosome to Golgi"/>
    <property type="evidence" value="ECO:0007669"/>
    <property type="project" value="TreeGrafter"/>
</dbReference>
<dbReference type="GO" id="GO:0005769">
    <property type="term" value="C:early endosome"/>
    <property type="evidence" value="ECO:0007669"/>
    <property type="project" value="InterPro"/>
</dbReference>
<feature type="region of interest" description="Disordered" evidence="3">
    <location>
        <begin position="425"/>
        <end position="463"/>
    </location>
</feature>
<dbReference type="GO" id="GO:0032456">
    <property type="term" value="P:endocytic recycling"/>
    <property type="evidence" value="ECO:0007669"/>
    <property type="project" value="TreeGrafter"/>
</dbReference>
<dbReference type="InterPro" id="IPR021854">
    <property type="entry name" value="WASH1_WAHD"/>
</dbReference>
<dbReference type="GO" id="GO:0043014">
    <property type="term" value="F:alpha-tubulin binding"/>
    <property type="evidence" value="ECO:0007669"/>
    <property type="project" value="InterPro"/>
</dbReference>
<dbReference type="PANTHER" id="PTHR23331:SF1">
    <property type="entry name" value="WASH COMPLEX SUBUNIT 1"/>
    <property type="match status" value="1"/>
</dbReference>
<dbReference type="GO" id="GO:0071203">
    <property type="term" value="C:WASH complex"/>
    <property type="evidence" value="ECO:0007669"/>
    <property type="project" value="InterPro"/>
</dbReference>
<dbReference type="PROSITE" id="PS51082">
    <property type="entry name" value="WH2"/>
    <property type="match status" value="1"/>
</dbReference>
<evidence type="ECO:0000313" key="6">
    <source>
        <dbReference type="RefSeq" id="XP_023943240.2"/>
    </source>
</evidence>
<dbReference type="GO" id="GO:0043015">
    <property type="term" value="F:gamma-tubulin binding"/>
    <property type="evidence" value="ECO:0007669"/>
    <property type="project" value="TreeGrafter"/>
</dbReference>
<evidence type="ECO:0000256" key="1">
    <source>
        <dbReference type="ARBA" id="ARBA00005602"/>
    </source>
</evidence>
<evidence type="ECO:0000313" key="7">
    <source>
        <dbReference type="RefSeq" id="XP_023943241.2"/>
    </source>
</evidence>
<protein>
    <submittedName>
        <fullName evidence="6 7">WASH complex subunit 1</fullName>
    </submittedName>
</protein>
<proteinExistence type="inferred from homology"/>
<sequence>MEGIYKINLIPNDLSMEGTILQIADTLDNLNGIVDDVFARIMNRIKVNTDKTSKLQERITLSRAKVETLAGMQKAIKVFSSAKYPASIEHENYQSIFDTNNYHYESKKVTLSGKSQRQSNEKAIQEKLHFFHVKVAEPKAAKAKQDFNLKAVVNEVSTVGDLLIYNTDESPYVGAPSKAPVYVPTVSASVEKNLLEEAPPSIMNRNILKREIDEYMYAPGMGMVPELDMPLDLPHLPGIAGDVQYLITSDGSIAPSAITSPVSPFNAVPEIELPELPDLQDLNDSVPDITDAPPVPIVVVPVPPIVPGSDTPGSGMPGSVIPGAPSVPAPPSMPVPPPPPPPPPPMDFQTTNDGKQRAESAPAPAPAPASAPVVDAHASLMAAIRQAGGRAKLKPAASTAEGKGATPIGGDLMADLHAKLSMRRRGISGAERSGGTVLHTLASVIPEPTESSPQQSSSDEDWE</sequence>
<dbReference type="RefSeq" id="XP_023943241.2">
    <property type="nucleotide sequence ID" value="XM_024087473.2"/>
</dbReference>
<keyword evidence="2" id="KW-0009">Actin-binding</keyword>
<name>A0A6J1NJD8_BICAN</name>
<dbReference type="GO" id="GO:0005829">
    <property type="term" value="C:cytosol"/>
    <property type="evidence" value="ECO:0007669"/>
    <property type="project" value="GOC"/>
</dbReference>
<organism evidence="5 7">
    <name type="scientific">Bicyclus anynana</name>
    <name type="common">Squinting bush brown butterfly</name>
    <dbReference type="NCBI Taxonomy" id="110368"/>
    <lineage>
        <taxon>Eukaryota</taxon>
        <taxon>Metazoa</taxon>
        <taxon>Ecdysozoa</taxon>
        <taxon>Arthropoda</taxon>
        <taxon>Hexapoda</taxon>
        <taxon>Insecta</taxon>
        <taxon>Pterygota</taxon>
        <taxon>Neoptera</taxon>
        <taxon>Endopterygota</taxon>
        <taxon>Lepidoptera</taxon>
        <taxon>Glossata</taxon>
        <taxon>Ditrysia</taxon>
        <taxon>Papilionoidea</taxon>
        <taxon>Nymphalidae</taxon>
        <taxon>Satyrinae</taxon>
        <taxon>Satyrini</taxon>
        <taxon>Mycalesina</taxon>
        <taxon>Bicyclus</taxon>
    </lineage>
</organism>
<dbReference type="GO" id="GO:0006887">
    <property type="term" value="P:exocytosis"/>
    <property type="evidence" value="ECO:0007669"/>
    <property type="project" value="TreeGrafter"/>
</dbReference>
<dbReference type="InterPro" id="IPR003124">
    <property type="entry name" value="WH2_dom"/>
</dbReference>
<dbReference type="KEGG" id="bany:112049539"/>
<feature type="domain" description="WH2" evidence="4">
    <location>
        <begin position="376"/>
        <end position="396"/>
    </location>
</feature>
<dbReference type="AlphaFoldDB" id="A0A6J1NJD8"/>
<dbReference type="OrthoDB" id="307871at2759"/>
<feature type="region of interest" description="Disordered" evidence="3">
    <location>
        <begin position="306"/>
        <end position="371"/>
    </location>
</feature>